<dbReference type="InterPro" id="IPR014751">
    <property type="entry name" value="XRCC4-like_C"/>
</dbReference>
<name>A0A835YNE4_9STRA</name>
<organism evidence="2 3">
    <name type="scientific">Tribonema minus</name>
    <dbReference type="NCBI Taxonomy" id="303371"/>
    <lineage>
        <taxon>Eukaryota</taxon>
        <taxon>Sar</taxon>
        <taxon>Stramenopiles</taxon>
        <taxon>Ochrophyta</taxon>
        <taxon>PX clade</taxon>
        <taxon>Xanthophyceae</taxon>
        <taxon>Tribonematales</taxon>
        <taxon>Tribonemataceae</taxon>
        <taxon>Tribonema</taxon>
    </lineage>
</organism>
<accession>A0A835YNE4</accession>
<sequence length="520" mass="53337">MEAAAAEDVSHAVAVVPLEDELALICSFEVAFIVNGSSSGGDTPIASLTRAMVVDRRAQQDHNRQRGPWLGGAKNVMKPAGFAETSAEAHAGMVKEGVLALAASVDQPGLACPYEVIRKVRRDPEAEDNEGFCDVTLKKKQGDFTVVLAILQLKRASCSEALALATLNMCRLSRVNRTVVQQRDNVVRNCRRQAHAPWLEAQLSDASALRERVTRDLVHAFVPVLNAKKARIRELAAERDALEEQLAEATAQHGSAAGGDSDAGQATDASGGASDAKGGDDYDGVGGRGGAQKGEGGGVLAASKPEERERGKTPAPAPAPKVKEEGYGKGGAGAGGLGGRGDSQGSSSVGLASVLAPARGTIEMSGDALLAQLRFKQEAKPAFTGGGGAGVSDYMMPMPDESERKPVKMMRGRGKRPPPASQSSAAVVVKPEPMEASSPVAAQRGSAAHTDGAAAAAPAAHSGGVSGSGSGGRGSGTASTEPGSRGGTHHSHPKSAQQTNGAPKKRKSRLGGWMDDSDSE</sequence>
<feature type="region of interest" description="Disordered" evidence="1">
    <location>
        <begin position="381"/>
        <end position="520"/>
    </location>
</feature>
<reference evidence="2" key="1">
    <citation type="submission" date="2021-02" db="EMBL/GenBank/DDBJ databases">
        <title>First Annotated Genome of the Yellow-green Alga Tribonema minus.</title>
        <authorList>
            <person name="Mahan K.M."/>
        </authorList>
    </citation>
    <scope>NUCLEOTIDE SEQUENCE</scope>
    <source>
        <strain evidence="2">UTEX B ZZ1240</strain>
    </source>
</reference>
<feature type="compositionally biased region" description="Basic residues" evidence="1">
    <location>
        <begin position="407"/>
        <end position="416"/>
    </location>
</feature>
<dbReference type="Proteomes" id="UP000664859">
    <property type="component" value="Unassembled WGS sequence"/>
</dbReference>
<feature type="compositionally biased region" description="Low complexity" evidence="1">
    <location>
        <begin position="247"/>
        <end position="276"/>
    </location>
</feature>
<evidence type="ECO:0000256" key="1">
    <source>
        <dbReference type="SAM" id="MobiDB-lite"/>
    </source>
</evidence>
<evidence type="ECO:0000313" key="3">
    <source>
        <dbReference type="Proteomes" id="UP000664859"/>
    </source>
</evidence>
<keyword evidence="3" id="KW-1185">Reference proteome</keyword>
<feature type="compositionally biased region" description="Low complexity" evidence="1">
    <location>
        <begin position="445"/>
        <end position="463"/>
    </location>
</feature>
<feature type="region of interest" description="Disordered" evidence="1">
    <location>
        <begin position="246"/>
        <end position="348"/>
    </location>
</feature>
<dbReference type="AlphaFoldDB" id="A0A835YNE4"/>
<feature type="compositionally biased region" description="Gly residues" evidence="1">
    <location>
        <begin position="284"/>
        <end position="299"/>
    </location>
</feature>
<dbReference type="Gene3D" id="1.20.5.370">
    <property type="match status" value="1"/>
</dbReference>
<protein>
    <submittedName>
        <fullName evidence="2">Uncharacterized protein</fullName>
    </submittedName>
</protein>
<proteinExistence type="predicted"/>
<comment type="caution">
    <text evidence="2">The sequence shown here is derived from an EMBL/GenBank/DDBJ whole genome shotgun (WGS) entry which is preliminary data.</text>
</comment>
<gene>
    <name evidence="2" type="ORF">JKP88DRAFT_350684</name>
</gene>
<evidence type="ECO:0000313" key="2">
    <source>
        <dbReference type="EMBL" id="KAG5177703.1"/>
    </source>
</evidence>
<dbReference type="SUPFAM" id="SSF58022">
    <property type="entry name" value="XRCC4, C-terminal oligomerization domain"/>
    <property type="match status" value="1"/>
</dbReference>
<feature type="compositionally biased region" description="Gly residues" evidence="1">
    <location>
        <begin position="328"/>
        <end position="342"/>
    </location>
</feature>
<dbReference type="EMBL" id="JAFCMP010000523">
    <property type="protein sequence ID" value="KAG5177703.1"/>
    <property type="molecule type" value="Genomic_DNA"/>
</dbReference>
<feature type="compositionally biased region" description="Gly residues" evidence="1">
    <location>
        <begin position="464"/>
        <end position="475"/>
    </location>
</feature>